<dbReference type="AlphaFoldDB" id="A0ABD1Q5G0"/>
<sequence>MDFGESSCHLKKFIEFLVVDTRSAYHGVLGWPTFKDLQAVISIHHLVMKFPTPGGIAKVRSNQTEARGCYMYALQKVAKCEDGLVVVMMVQIKSMDVDPVKAEKEMILDEDLNLQIIGPDSFVSLMEELEAFLVTLSTLPRCCK</sequence>
<accession>A0ABD1Q5G0</accession>
<dbReference type="EMBL" id="JBFOLK010000012">
    <property type="protein sequence ID" value="KAL2471355.1"/>
    <property type="molecule type" value="Genomic_DNA"/>
</dbReference>
<protein>
    <submittedName>
        <fullName evidence="1">Uncharacterized protein</fullName>
    </submittedName>
</protein>
<keyword evidence="2" id="KW-1185">Reference proteome</keyword>
<organism evidence="1 2">
    <name type="scientific">Abeliophyllum distichum</name>
    <dbReference type="NCBI Taxonomy" id="126358"/>
    <lineage>
        <taxon>Eukaryota</taxon>
        <taxon>Viridiplantae</taxon>
        <taxon>Streptophyta</taxon>
        <taxon>Embryophyta</taxon>
        <taxon>Tracheophyta</taxon>
        <taxon>Spermatophyta</taxon>
        <taxon>Magnoliopsida</taxon>
        <taxon>eudicotyledons</taxon>
        <taxon>Gunneridae</taxon>
        <taxon>Pentapetalae</taxon>
        <taxon>asterids</taxon>
        <taxon>lamiids</taxon>
        <taxon>Lamiales</taxon>
        <taxon>Oleaceae</taxon>
        <taxon>Forsythieae</taxon>
        <taxon>Abeliophyllum</taxon>
    </lineage>
</organism>
<evidence type="ECO:0000313" key="1">
    <source>
        <dbReference type="EMBL" id="KAL2471355.1"/>
    </source>
</evidence>
<name>A0ABD1Q5G0_9LAMI</name>
<evidence type="ECO:0000313" key="2">
    <source>
        <dbReference type="Proteomes" id="UP001604336"/>
    </source>
</evidence>
<gene>
    <name evidence="1" type="ORF">Adt_39491</name>
</gene>
<reference evidence="2" key="1">
    <citation type="submission" date="2024-07" db="EMBL/GenBank/DDBJ databases">
        <title>Two chromosome-level genome assemblies of Korean endemic species Abeliophyllum distichum and Forsythia ovata (Oleaceae).</title>
        <authorList>
            <person name="Jang H."/>
        </authorList>
    </citation>
    <scope>NUCLEOTIDE SEQUENCE [LARGE SCALE GENOMIC DNA]</scope>
</reference>
<proteinExistence type="predicted"/>
<comment type="caution">
    <text evidence="1">The sequence shown here is derived from an EMBL/GenBank/DDBJ whole genome shotgun (WGS) entry which is preliminary data.</text>
</comment>
<dbReference type="Proteomes" id="UP001604336">
    <property type="component" value="Unassembled WGS sequence"/>
</dbReference>